<name>A0ABX5EL96_9BACL</name>
<protein>
    <submittedName>
        <fullName evidence="1">Uncharacterized protein</fullName>
    </submittedName>
</protein>
<gene>
    <name evidence="1" type="ORF">CLV36_11331</name>
</gene>
<accession>A0ABX5EL96</accession>
<evidence type="ECO:0000313" key="1">
    <source>
        <dbReference type="EMBL" id="PRZ12493.1"/>
    </source>
</evidence>
<dbReference type="RefSeq" id="WP_102991687.1">
    <property type="nucleotide sequence ID" value="NZ_PVTZ01000013.1"/>
</dbReference>
<proteinExistence type="predicted"/>
<dbReference type="EMBL" id="PVTZ01000013">
    <property type="protein sequence ID" value="PRZ12493.1"/>
    <property type="molecule type" value="Genomic_DNA"/>
</dbReference>
<dbReference type="Proteomes" id="UP000238836">
    <property type="component" value="Unassembled WGS sequence"/>
</dbReference>
<reference evidence="1 2" key="1">
    <citation type="submission" date="2018-03" db="EMBL/GenBank/DDBJ databases">
        <title>Genomic Encyclopedia of Archaeal and Bacterial Type Strains, Phase II (KMG-II): from individual species to whole genera.</title>
        <authorList>
            <person name="Goeker M."/>
        </authorList>
    </citation>
    <scope>NUCLEOTIDE SEQUENCE [LARGE SCALE GENOMIC DNA]</scope>
    <source>
        <strain evidence="1 2">RHA1</strain>
    </source>
</reference>
<evidence type="ECO:0000313" key="2">
    <source>
        <dbReference type="Proteomes" id="UP000238836"/>
    </source>
</evidence>
<keyword evidence="2" id="KW-1185">Reference proteome</keyword>
<sequence length="62" mass="6815">MTMLGQLWIVEVKKFLYEEMSAPKAKIYAIKGFWGISGAVAQGITDDFGQGVASVKCKFVLN</sequence>
<organism evidence="1 2">
    <name type="scientific">Laceyella sediminis</name>
    <dbReference type="NCBI Taxonomy" id="573074"/>
    <lineage>
        <taxon>Bacteria</taxon>
        <taxon>Bacillati</taxon>
        <taxon>Bacillota</taxon>
        <taxon>Bacilli</taxon>
        <taxon>Bacillales</taxon>
        <taxon>Thermoactinomycetaceae</taxon>
        <taxon>Laceyella</taxon>
    </lineage>
</organism>
<comment type="caution">
    <text evidence="1">The sequence shown here is derived from an EMBL/GenBank/DDBJ whole genome shotgun (WGS) entry which is preliminary data.</text>
</comment>